<evidence type="ECO:0000256" key="3">
    <source>
        <dbReference type="ARBA" id="ARBA00023125"/>
    </source>
</evidence>
<dbReference type="KEGG" id="boz:DBV39_04430"/>
<dbReference type="PANTHER" id="PTHR30349:SF64">
    <property type="entry name" value="PROPHAGE INTEGRASE INTD-RELATED"/>
    <property type="match status" value="1"/>
</dbReference>
<dbReference type="Pfam" id="PF00589">
    <property type="entry name" value="Phage_integrase"/>
    <property type="match status" value="1"/>
</dbReference>
<dbReference type="InterPro" id="IPR010998">
    <property type="entry name" value="Integrase_recombinase_N"/>
</dbReference>
<dbReference type="OrthoDB" id="5899838at2"/>
<feature type="domain" description="Tyr recombinase" evidence="5">
    <location>
        <begin position="141"/>
        <end position="340"/>
    </location>
</feature>
<dbReference type="GO" id="GO:0015074">
    <property type="term" value="P:DNA integration"/>
    <property type="evidence" value="ECO:0007669"/>
    <property type="project" value="UniProtKB-KW"/>
</dbReference>
<dbReference type="GO" id="GO:0006310">
    <property type="term" value="P:DNA recombination"/>
    <property type="evidence" value="ECO:0007669"/>
    <property type="project" value="UniProtKB-KW"/>
</dbReference>
<dbReference type="Gene3D" id="1.10.150.130">
    <property type="match status" value="1"/>
</dbReference>
<evidence type="ECO:0000256" key="2">
    <source>
        <dbReference type="ARBA" id="ARBA00022908"/>
    </source>
</evidence>
<dbReference type="AlphaFoldDB" id="A0A2R4XH01"/>
<dbReference type="PANTHER" id="PTHR30349">
    <property type="entry name" value="PHAGE INTEGRASE-RELATED"/>
    <property type="match status" value="1"/>
</dbReference>
<dbReference type="PROSITE" id="PS51898">
    <property type="entry name" value="TYR_RECOMBINASE"/>
    <property type="match status" value="1"/>
</dbReference>
<proteinExistence type="inferred from homology"/>
<evidence type="ECO:0000256" key="4">
    <source>
        <dbReference type="ARBA" id="ARBA00023172"/>
    </source>
</evidence>
<name>A0A2R4XH01_9BURK</name>
<evidence type="ECO:0000256" key="1">
    <source>
        <dbReference type="ARBA" id="ARBA00008857"/>
    </source>
</evidence>
<dbReference type="InterPro" id="IPR013762">
    <property type="entry name" value="Integrase-like_cat_sf"/>
</dbReference>
<dbReference type="EMBL" id="CP028901">
    <property type="protein sequence ID" value="AWB33085.1"/>
    <property type="molecule type" value="Genomic_DNA"/>
</dbReference>
<dbReference type="InterPro" id="IPR002104">
    <property type="entry name" value="Integrase_catalytic"/>
</dbReference>
<evidence type="ECO:0000313" key="7">
    <source>
        <dbReference type="Proteomes" id="UP000244571"/>
    </source>
</evidence>
<dbReference type="Proteomes" id="UP000244571">
    <property type="component" value="Chromosome"/>
</dbReference>
<dbReference type="RefSeq" id="WP_108620514.1">
    <property type="nucleotide sequence ID" value="NZ_CP028901.1"/>
</dbReference>
<keyword evidence="7" id="KW-1185">Reference proteome</keyword>
<evidence type="ECO:0000259" key="5">
    <source>
        <dbReference type="PROSITE" id="PS51898"/>
    </source>
</evidence>
<dbReference type="InterPro" id="IPR011010">
    <property type="entry name" value="DNA_brk_join_enz"/>
</dbReference>
<accession>A0A2R4XH01</accession>
<dbReference type="InterPro" id="IPR050090">
    <property type="entry name" value="Tyrosine_recombinase_XerCD"/>
</dbReference>
<keyword evidence="4" id="KW-0233">DNA recombination</keyword>
<evidence type="ECO:0000313" key="6">
    <source>
        <dbReference type="EMBL" id="AWB33085.1"/>
    </source>
</evidence>
<dbReference type="GO" id="GO:0003677">
    <property type="term" value="F:DNA binding"/>
    <property type="evidence" value="ECO:0007669"/>
    <property type="project" value="UniProtKB-KW"/>
</dbReference>
<organism evidence="6 7">
    <name type="scientific">Orrella marina</name>
    <dbReference type="NCBI Taxonomy" id="2163011"/>
    <lineage>
        <taxon>Bacteria</taxon>
        <taxon>Pseudomonadati</taxon>
        <taxon>Pseudomonadota</taxon>
        <taxon>Betaproteobacteria</taxon>
        <taxon>Burkholderiales</taxon>
        <taxon>Alcaligenaceae</taxon>
        <taxon>Orrella</taxon>
    </lineage>
</organism>
<dbReference type="SUPFAM" id="SSF56349">
    <property type="entry name" value="DNA breaking-rejoining enzymes"/>
    <property type="match status" value="1"/>
</dbReference>
<comment type="similarity">
    <text evidence="1">Belongs to the 'phage' integrase family.</text>
</comment>
<reference evidence="6 7" key="1">
    <citation type="submission" date="2018-04" db="EMBL/GenBank/DDBJ databases">
        <title>Bordetella sp. HZ20 isolated from seawater.</title>
        <authorList>
            <person name="Sun C."/>
        </authorList>
    </citation>
    <scope>NUCLEOTIDE SEQUENCE [LARGE SCALE GENOMIC DNA]</scope>
    <source>
        <strain evidence="6 7">HZ20</strain>
    </source>
</reference>
<gene>
    <name evidence="6" type="ORF">DBV39_04430</name>
</gene>
<protein>
    <recommendedName>
        <fullName evidence="5">Tyr recombinase domain-containing protein</fullName>
    </recommendedName>
</protein>
<sequence>MEIHRSRTSRKPSFLLLDSTERVAVLPTDFIQSLERSPQKKAEGTLELYAGRIRDFCSFLENHPVFGQVCVDDALRAMGLPLLDEFYRTCLARGLEATTVRGYEVTLKSFTDWLTTEEASRARKTALYENIPYRTPRPNKRMPRYLTVDQVITLLQGMHWESQRLIGHFIYDTGLRVSEVPRVLKSDLPLIEQYPATQMYYPLFVRGSKGLGGEIKQRYTMISRAVLSRLNRYFKTRVYFTNHDWPETEKPAFLNIFGEPITAVAIQKFIADALVRTHLKEASPHRLRHGTAYSIMKSEQGKTLLDNLVVLQRALGHNQLSTTEIYTHIPAPVLHRMSVDCGEGETLFRFEEAQKILDATYIPEKNQPKIKRIGTHNG</sequence>
<keyword evidence="3" id="KW-0238">DNA-binding</keyword>
<keyword evidence="2" id="KW-0229">DNA integration</keyword>
<dbReference type="Gene3D" id="1.10.443.10">
    <property type="entry name" value="Intergrase catalytic core"/>
    <property type="match status" value="1"/>
</dbReference>